<dbReference type="KEGG" id="gtr:GLOTRDRAFT_131377"/>
<evidence type="ECO:0000313" key="3">
    <source>
        <dbReference type="Proteomes" id="UP000030669"/>
    </source>
</evidence>
<evidence type="ECO:0000256" key="1">
    <source>
        <dbReference type="SAM" id="MobiDB-lite"/>
    </source>
</evidence>
<evidence type="ECO:0000313" key="2">
    <source>
        <dbReference type="EMBL" id="EPQ53095.1"/>
    </source>
</evidence>
<organism evidence="2 3">
    <name type="scientific">Gloeophyllum trabeum (strain ATCC 11539 / FP-39264 / Madison 617)</name>
    <name type="common">Brown rot fungus</name>
    <dbReference type="NCBI Taxonomy" id="670483"/>
    <lineage>
        <taxon>Eukaryota</taxon>
        <taxon>Fungi</taxon>
        <taxon>Dikarya</taxon>
        <taxon>Basidiomycota</taxon>
        <taxon>Agaricomycotina</taxon>
        <taxon>Agaricomycetes</taxon>
        <taxon>Gloeophyllales</taxon>
        <taxon>Gloeophyllaceae</taxon>
        <taxon>Gloeophyllum</taxon>
    </lineage>
</organism>
<keyword evidence="3" id="KW-1185">Reference proteome</keyword>
<feature type="region of interest" description="Disordered" evidence="1">
    <location>
        <begin position="163"/>
        <end position="190"/>
    </location>
</feature>
<accession>S7RFX1</accession>
<dbReference type="EMBL" id="KB469306">
    <property type="protein sequence ID" value="EPQ53095.1"/>
    <property type="molecule type" value="Genomic_DNA"/>
</dbReference>
<dbReference type="AlphaFoldDB" id="S7RFX1"/>
<dbReference type="GeneID" id="19302293"/>
<proteinExistence type="predicted"/>
<feature type="region of interest" description="Disordered" evidence="1">
    <location>
        <begin position="207"/>
        <end position="238"/>
    </location>
</feature>
<dbReference type="RefSeq" id="XP_007868397.1">
    <property type="nucleotide sequence ID" value="XM_007870206.1"/>
</dbReference>
<dbReference type="HOGENOM" id="CLU_809049_0_0_1"/>
<feature type="compositionally biased region" description="Polar residues" evidence="1">
    <location>
        <begin position="176"/>
        <end position="185"/>
    </location>
</feature>
<dbReference type="Proteomes" id="UP000030669">
    <property type="component" value="Unassembled WGS sequence"/>
</dbReference>
<reference evidence="2 3" key="1">
    <citation type="journal article" date="2012" name="Science">
        <title>The Paleozoic origin of enzymatic lignin decomposition reconstructed from 31 fungal genomes.</title>
        <authorList>
            <person name="Floudas D."/>
            <person name="Binder M."/>
            <person name="Riley R."/>
            <person name="Barry K."/>
            <person name="Blanchette R.A."/>
            <person name="Henrissat B."/>
            <person name="Martinez A.T."/>
            <person name="Otillar R."/>
            <person name="Spatafora J.W."/>
            <person name="Yadav J.S."/>
            <person name="Aerts A."/>
            <person name="Benoit I."/>
            <person name="Boyd A."/>
            <person name="Carlson A."/>
            <person name="Copeland A."/>
            <person name="Coutinho P.M."/>
            <person name="de Vries R.P."/>
            <person name="Ferreira P."/>
            <person name="Findley K."/>
            <person name="Foster B."/>
            <person name="Gaskell J."/>
            <person name="Glotzer D."/>
            <person name="Gorecki P."/>
            <person name="Heitman J."/>
            <person name="Hesse C."/>
            <person name="Hori C."/>
            <person name="Igarashi K."/>
            <person name="Jurgens J.A."/>
            <person name="Kallen N."/>
            <person name="Kersten P."/>
            <person name="Kohler A."/>
            <person name="Kuees U."/>
            <person name="Kumar T.K.A."/>
            <person name="Kuo A."/>
            <person name="LaButti K."/>
            <person name="Larrondo L.F."/>
            <person name="Lindquist E."/>
            <person name="Ling A."/>
            <person name="Lombard V."/>
            <person name="Lucas S."/>
            <person name="Lundell T."/>
            <person name="Martin R."/>
            <person name="McLaughlin D.J."/>
            <person name="Morgenstern I."/>
            <person name="Morin E."/>
            <person name="Murat C."/>
            <person name="Nagy L.G."/>
            <person name="Nolan M."/>
            <person name="Ohm R.A."/>
            <person name="Patyshakuliyeva A."/>
            <person name="Rokas A."/>
            <person name="Ruiz-Duenas F.J."/>
            <person name="Sabat G."/>
            <person name="Salamov A."/>
            <person name="Samejima M."/>
            <person name="Schmutz J."/>
            <person name="Slot J.C."/>
            <person name="St John F."/>
            <person name="Stenlid J."/>
            <person name="Sun H."/>
            <person name="Sun S."/>
            <person name="Syed K."/>
            <person name="Tsang A."/>
            <person name="Wiebenga A."/>
            <person name="Young D."/>
            <person name="Pisabarro A."/>
            <person name="Eastwood D.C."/>
            <person name="Martin F."/>
            <person name="Cullen D."/>
            <person name="Grigoriev I.V."/>
            <person name="Hibbett D.S."/>
        </authorList>
    </citation>
    <scope>NUCLEOTIDE SEQUENCE [LARGE SCALE GENOMIC DNA]</scope>
    <source>
        <strain evidence="2 3">ATCC 11539</strain>
    </source>
</reference>
<protein>
    <submittedName>
        <fullName evidence="2">Uncharacterized protein</fullName>
    </submittedName>
</protein>
<sequence length="343" mass="37413">MTNQSLELPAPEQLLYHPKPRRCDTRLAWINGTMFDLAGLPNPRSIANSSDSPFDYALGGYDGALEPSESERMYSELSSMEQAERAVEEALEELLAQSTAPAYAEAAPARVPEFVGTSPASSNDELPGIITPANGCAMPASAKLKCDNSSTDNVFAAARDASESGTAYPASREDSQVPSSLTTVGSLPREETERLCEAWRAALSGFDSRSPSPDIPHHNPSPSYSSDSRESTPERSDEEVLEIAMRLRGARFPLTDEEIRWRLEQPLEVFQSANPPHGPGTPNPADNRPYLAELRGPNVQTGSRRMTWTTFETPTRDPEMIDASERARDRALCEAIVCVVRSG</sequence>
<gene>
    <name evidence="2" type="ORF">GLOTRDRAFT_131377</name>
</gene>
<name>S7RFX1_GLOTA</name>